<sequence length="107" mass="12134">MKPNNPRFPHKCTIYRMEGETSFSEGKRDILYEGECRKYGNTSLRTFKTENVVKADYALSIPGVIEGIKTGYLIDVTDRVETFTECMVADCYPGNLGTTVYFNLAKN</sequence>
<dbReference type="AlphaFoldDB" id="I9QBU3"/>
<reference evidence="1 2" key="1">
    <citation type="submission" date="2012-02" db="EMBL/GenBank/DDBJ databases">
        <title>The Genome Sequence of Bacteroides cellulosilyticus CL02T12C19.</title>
        <authorList>
            <consortium name="The Broad Institute Genome Sequencing Platform"/>
            <person name="Earl A."/>
            <person name="Ward D."/>
            <person name="Feldgarden M."/>
            <person name="Gevers D."/>
            <person name="Zitomersky N.L."/>
            <person name="Coyne M.J."/>
            <person name="Comstock L.E."/>
            <person name="Young S.K."/>
            <person name="Zeng Q."/>
            <person name="Gargeya S."/>
            <person name="Fitzgerald M."/>
            <person name="Haas B."/>
            <person name="Abouelleil A."/>
            <person name="Alvarado L."/>
            <person name="Arachchi H.M."/>
            <person name="Berlin A."/>
            <person name="Chapman S.B."/>
            <person name="Gearin G."/>
            <person name="Goldberg J."/>
            <person name="Griggs A."/>
            <person name="Gujja S."/>
            <person name="Hansen M."/>
            <person name="Heiman D."/>
            <person name="Howarth C."/>
            <person name="Larimer J."/>
            <person name="Lui A."/>
            <person name="MacDonald P.J.P."/>
            <person name="McCowen C."/>
            <person name="Montmayeur A."/>
            <person name="Murphy C."/>
            <person name="Neiman D."/>
            <person name="Pearson M."/>
            <person name="Priest M."/>
            <person name="Roberts A."/>
            <person name="Saif S."/>
            <person name="Shea T."/>
            <person name="Sisk P."/>
            <person name="Stolte C."/>
            <person name="Sykes S."/>
            <person name="Wortman J."/>
            <person name="Nusbaum C."/>
            <person name="Birren B."/>
        </authorList>
    </citation>
    <scope>NUCLEOTIDE SEQUENCE [LARGE SCALE GENOMIC DNA]</scope>
    <source>
        <strain evidence="1 2">CL02T12C19</strain>
    </source>
</reference>
<protein>
    <submittedName>
        <fullName evidence="1">Uncharacterized protein</fullName>
    </submittedName>
</protein>
<dbReference type="RefSeq" id="WP_007218173.1">
    <property type="nucleotide sequence ID" value="NZ_JH724088.1"/>
</dbReference>
<comment type="caution">
    <text evidence="1">The sequence shown here is derived from an EMBL/GenBank/DDBJ whole genome shotgun (WGS) entry which is preliminary data.</text>
</comment>
<proteinExistence type="predicted"/>
<keyword evidence="2" id="KW-1185">Reference proteome</keyword>
<name>I9QBU3_9BACE</name>
<dbReference type="Proteomes" id="UP000003741">
    <property type="component" value="Unassembled WGS sequence"/>
</dbReference>
<accession>I9QBU3</accession>
<organism evidence="1 2">
    <name type="scientific">Bacteroides cellulosilyticus CL02T12C19</name>
    <dbReference type="NCBI Taxonomy" id="997874"/>
    <lineage>
        <taxon>Bacteria</taxon>
        <taxon>Pseudomonadati</taxon>
        <taxon>Bacteroidota</taxon>
        <taxon>Bacteroidia</taxon>
        <taxon>Bacteroidales</taxon>
        <taxon>Bacteroidaceae</taxon>
        <taxon>Bacteroides</taxon>
    </lineage>
</organism>
<dbReference type="HOGENOM" id="CLU_2204794_0_0_10"/>
<dbReference type="EMBL" id="AGXG01000088">
    <property type="protein sequence ID" value="EIY26801.1"/>
    <property type="molecule type" value="Genomic_DNA"/>
</dbReference>
<evidence type="ECO:0000313" key="1">
    <source>
        <dbReference type="EMBL" id="EIY26801.1"/>
    </source>
</evidence>
<dbReference type="PATRIC" id="fig|997874.3.peg.4093"/>
<dbReference type="OrthoDB" id="1030256at2"/>
<gene>
    <name evidence="1" type="ORF">HMPREF1062_03994</name>
</gene>
<evidence type="ECO:0000313" key="2">
    <source>
        <dbReference type="Proteomes" id="UP000003741"/>
    </source>
</evidence>